<dbReference type="RefSeq" id="WP_005526206.1">
    <property type="nucleotide sequence ID" value="NZ_CAUSYL010000001.1"/>
</dbReference>
<dbReference type="GeneID" id="84574181"/>
<sequence>MTNIPVNSPETFGDAEQSGTAATIDLVAQAPEPQPGKQRPAVKRVLQGNRANLILFTFLPGQVLPDHEAAHPIFVQAITGRVTFTVGDEVTTLTPGTIMHVDQHVRHRVDCPEDADPAGSVFLLTMLTGEDR</sequence>
<proteinExistence type="predicted"/>
<gene>
    <name evidence="2" type="ORF">NCTC10254_01984</name>
</gene>
<comment type="caution">
    <text evidence="2">The sequence shown here is derived from an EMBL/GenBank/DDBJ whole genome shotgun (WGS) entry which is preliminary data.</text>
</comment>
<name>A0A6H9XPU0_9CORY</name>
<dbReference type="InterPro" id="IPR013096">
    <property type="entry name" value="Cupin_2"/>
</dbReference>
<evidence type="ECO:0000313" key="2">
    <source>
        <dbReference type="EMBL" id="SPW30876.1"/>
    </source>
</evidence>
<evidence type="ECO:0000313" key="3">
    <source>
        <dbReference type="Proteomes" id="UP000249886"/>
    </source>
</evidence>
<organism evidence="2 3">
    <name type="scientific">Corynebacterium matruchotii</name>
    <dbReference type="NCBI Taxonomy" id="43768"/>
    <lineage>
        <taxon>Bacteria</taxon>
        <taxon>Bacillati</taxon>
        <taxon>Actinomycetota</taxon>
        <taxon>Actinomycetes</taxon>
        <taxon>Mycobacteriales</taxon>
        <taxon>Corynebacteriaceae</taxon>
        <taxon>Corynebacterium</taxon>
    </lineage>
</organism>
<feature type="domain" description="Cupin type-2" evidence="1">
    <location>
        <begin position="55"/>
        <end position="117"/>
    </location>
</feature>
<dbReference type="PANTHER" id="PTHR37694:SF1">
    <property type="entry name" value="SLR8022 PROTEIN"/>
    <property type="match status" value="1"/>
</dbReference>
<dbReference type="CDD" id="cd02230">
    <property type="entry name" value="cupin_HP0902-like"/>
    <property type="match status" value="1"/>
</dbReference>
<dbReference type="SUPFAM" id="SSF51182">
    <property type="entry name" value="RmlC-like cupins"/>
    <property type="match status" value="1"/>
</dbReference>
<dbReference type="Pfam" id="PF07883">
    <property type="entry name" value="Cupin_2"/>
    <property type="match status" value="1"/>
</dbReference>
<accession>A0A6H9XPU0</accession>
<dbReference type="Gene3D" id="2.60.120.10">
    <property type="entry name" value="Jelly Rolls"/>
    <property type="match status" value="1"/>
</dbReference>
<evidence type="ECO:0000259" key="1">
    <source>
        <dbReference type="Pfam" id="PF07883"/>
    </source>
</evidence>
<dbReference type="InterPro" id="IPR011051">
    <property type="entry name" value="RmlC_Cupin_sf"/>
</dbReference>
<dbReference type="PANTHER" id="PTHR37694">
    <property type="entry name" value="SLR8022 PROTEIN"/>
    <property type="match status" value="1"/>
</dbReference>
<protein>
    <submittedName>
        <fullName evidence="2">Double-stranded beta-helix domain</fullName>
    </submittedName>
</protein>
<dbReference type="EMBL" id="UARK01000023">
    <property type="protein sequence ID" value="SPW30876.1"/>
    <property type="molecule type" value="Genomic_DNA"/>
</dbReference>
<reference evidence="2 3" key="1">
    <citation type="submission" date="2018-06" db="EMBL/GenBank/DDBJ databases">
        <authorList>
            <consortium name="Pathogen Informatics"/>
            <person name="Doyle S."/>
        </authorList>
    </citation>
    <scope>NUCLEOTIDE SEQUENCE [LARGE SCALE GENOMIC DNA]</scope>
    <source>
        <strain evidence="2 3">NCTC10254</strain>
    </source>
</reference>
<dbReference type="AlphaFoldDB" id="A0A6H9XPU0"/>
<dbReference type="InterPro" id="IPR014710">
    <property type="entry name" value="RmlC-like_jellyroll"/>
</dbReference>
<dbReference type="Proteomes" id="UP000249886">
    <property type="component" value="Unassembled WGS sequence"/>
</dbReference>